<organism evidence="4 5">
    <name type="scientific">Exophiala sideris</name>
    <dbReference type="NCBI Taxonomy" id="1016849"/>
    <lineage>
        <taxon>Eukaryota</taxon>
        <taxon>Fungi</taxon>
        <taxon>Dikarya</taxon>
        <taxon>Ascomycota</taxon>
        <taxon>Pezizomycotina</taxon>
        <taxon>Eurotiomycetes</taxon>
        <taxon>Chaetothyriomycetidae</taxon>
        <taxon>Chaetothyriales</taxon>
        <taxon>Herpotrichiellaceae</taxon>
        <taxon>Exophiala</taxon>
    </lineage>
</organism>
<proteinExistence type="inferred from homology"/>
<evidence type="ECO:0000313" key="5">
    <source>
        <dbReference type="Proteomes" id="UP000053599"/>
    </source>
</evidence>
<reference evidence="4 5" key="1">
    <citation type="submission" date="2015-01" db="EMBL/GenBank/DDBJ databases">
        <title>The Genome Sequence of Exophiala sideris CBS121828.</title>
        <authorList>
            <consortium name="The Broad Institute Genomics Platform"/>
            <person name="Cuomo C."/>
            <person name="de Hoog S."/>
            <person name="Gorbushina A."/>
            <person name="Stielow B."/>
            <person name="Teixiera M."/>
            <person name="Abouelleil A."/>
            <person name="Chapman S.B."/>
            <person name="Priest M."/>
            <person name="Young S.K."/>
            <person name="Wortman J."/>
            <person name="Nusbaum C."/>
            <person name="Birren B."/>
        </authorList>
    </citation>
    <scope>NUCLEOTIDE SEQUENCE [LARGE SCALE GENOMIC DNA]</scope>
    <source>
        <strain evidence="4 5">CBS 121828</strain>
    </source>
</reference>
<gene>
    <name evidence="4" type="ORF">PV11_09385</name>
</gene>
<dbReference type="GO" id="GO:0016829">
    <property type="term" value="F:lyase activity"/>
    <property type="evidence" value="ECO:0007669"/>
    <property type="project" value="UniProtKB-KW"/>
</dbReference>
<comment type="similarity">
    <text evidence="1">Belongs to the scytalone dehydratase family.</text>
</comment>
<dbReference type="InterPro" id="IPR032710">
    <property type="entry name" value="NTF2-like_dom_sf"/>
</dbReference>
<dbReference type="HOGENOM" id="CLU_101889_1_0_1"/>
<dbReference type="Gene3D" id="3.10.450.50">
    <property type="match status" value="1"/>
</dbReference>
<dbReference type="OrthoDB" id="5281072at2759"/>
<evidence type="ECO:0000256" key="1">
    <source>
        <dbReference type="ARBA" id="ARBA00008584"/>
    </source>
</evidence>
<feature type="domain" description="Scytalone dehydratase-like" evidence="3">
    <location>
        <begin position="12"/>
        <end position="98"/>
    </location>
</feature>
<evidence type="ECO:0000259" key="3">
    <source>
        <dbReference type="Pfam" id="PF02982"/>
    </source>
</evidence>
<name>A0A0D1WR90_9EURO</name>
<sequence length="206" mass="22949">MESSFALHIPTNITFQDYFAIIQTARTWADGYDLKSYPHLISTLAPQVSVDYTDVNPDWGKKLYNKEEFARLWLSEEHLGNTALNTQHLLGLPYFSYVGPKRTSSASDHGNVSLSAQHAEEIQVSWQVLASHGRRATGSVSENKSHLPCIGETSDHRAFMTHVYLKVQEGDQGISSGGVWKLASIKPSPIYATGDFERVRRPSDAP</sequence>
<evidence type="ECO:0000256" key="2">
    <source>
        <dbReference type="ARBA" id="ARBA00023239"/>
    </source>
</evidence>
<accession>A0A0D1WR90</accession>
<dbReference type="Pfam" id="PF02982">
    <property type="entry name" value="Scytalone_dh"/>
    <property type="match status" value="1"/>
</dbReference>
<dbReference type="AlphaFoldDB" id="A0A0D1WR90"/>
<dbReference type="SUPFAM" id="SSF54427">
    <property type="entry name" value="NTF2-like"/>
    <property type="match status" value="1"/>
</dbReference>
<dbReference type="EMBL" id="KN846954">
    <property type="protein sequence ID" value="KIV77596.1"/>
    <property type="molecule type" value="Genomic_DNA"/>
</dbReference>
<keyword evidence="2" id="KW-0456">Lyase</keyword>
<protein>
    <recommendedName>
        <fullName evidence="3">Scytalone dehydratase-like domain-containing protein</fullName>
    </recommendedName>
</protein>
<evidence type="ECO:0000313" key="4">
    <source>
        <dbReference type="EMBL" id="KIV77596.1"/>
    </source>
</evidence>
<dbReference type="InterPro" id="IPR049884">
    <property type="entry name" value="Scytalone_dh"/>
</dbReference>
<dbReference type="STRING" id="1016849.A0A0D1WR90"/>
<dbReference type="Proteomes" id="UP000053599">
    <property type="component" value="Unassembled WGS sequence"/>
</dbReference>